<feature type="non-terminal residue" evidence="1">
    <location>
        <position position="145"/>
    </location>
</feature>
<dbReference type="AlphaFoldDB" id="Q5UM04"/>
<accession>Q5UM04</accession>
<reference evidence="1" key="1">
    <citation type="journal article" date="2006" name="Int. J. Hortic. Sci.">
        <title>Identification of ripening-related genes in strawberry fruit by cDNA-AFLP.</title>
        <authorList>
            <person name="Balogh A."/>
            <person name="Koncz T."/>
            <person name="Tisza V."/>
            <person name="Kiss E."/>
            <person name="Heszky L."/>
        </authorList>
    </citation>
    <scope>NUCLEOTIDE SEQUENCE</scope>
    <source>
        <tissue evidence="1">Achene</tissue>
    </source>
</reference>
<dbReference type="EMBL" id="AY679590">
    <property type="protein sequence ID" value="AAV33450.1"/>
    <property type="molecule type" value="mRNA"/>
</dbReference>
<feature type="non-terminal residue" evidence="1">
    <location>
        <position position="1"/>
    </location>
</feature>
<proteinExistence type="evidence at transcript level"/>
<protein>
    <submittedName>
        <fullName evidence="1">Major storage protein</fullName>
    </submittedName>
</protein>
<evidence type="ECO:0000313" key="1">
    <source>
        <dbReference type="EMBL" id="AAV33450.1"/>
    </source>
</evidence>
<name>Q5UM04_FRAAN</name>
<dbReference type="InterPro" id="IPR014710">
    <property type="entry name" value="RmlC-like_jellyroll"/>
</dbReference>
<dbReference type="Gene3D" id="2.60.120.10">
    <property type="entry name" value="Jelly Rolls"/>
    <property type="match status" value="1"/>
</dbReference>
<sequence>MMHKANNSSNVGRQCAHQLSQRERQQICQQRCQIQQSGDHQQCQRRCQKQLEQGQVQNYHEISRGESQMNNPYFFPSDMFQQKFRSEEGGMYVLERFTINQNMLLRGIRNYRLAILEPGPTLSSSHTIVMLNPFMLLSMDVAPVQ</sequence>
<organism evidence="1">
    <name type="scientific">Fragaria ananassa</name>
    <name type="common">Strawberry</name>
    <name type="synonym">Fragaria chiloensis x Fragaria virginiana</name>
    <dbReference type="NCBI Taxonomy" id="3747"/>
    <lineage>
        <taxon>Eukaryota</taxon>
        <taxon>Viridiplantae</taxon>
        <taxon>Streptophyta</taxon>
        <taxon>Embryophyta</taxon>
        <taxon>Tracheophyta</taxon>
        <taxon>Spermatophyta</taxon>
        <taxon>Magnoliopsida</taxon>
        <taxon>eudicotyledons</taxon>
        <taxon>Gunneridae</taxon>
        <taxon>Pentapetalae</taxon>
        <taxon>rosids</taxon>
        <taxon>fabids</taxon>
        <taxon>Rosales</taxon>
        <taxon>Rosaceae</taxon>
        <taxon>Rosoideae</taxon>
        <taxon>Potentilleae</taxon>
        <taxon>Fragariinae</taxon>
        <taxon>Fragaria</taxon>
    </lineage>
</organism>